<dbReference type="EMBL" id="JAZIBG010000036">
    <property type="protein sequence ID" value="MEF7615902.1"/>
    <property type="molecule type" value="Genomic_DNA"/>
</dbReference>
<evidence type="ECO:0000313" key="4">
    <source>
        <dbReference type="Proteomes" id="UP001336250"/>
    </source>
</evidence>
<feature type="domain" description="HTH rpiR-type" evidence="2">
    <location>
        <begin position="7"/>
        <end position="83"/>
    </location>
</feature>
<dbReference type="InterPro" id="IPR001347">
    <property type="entry name" value="SIS_dom"/>
</dbReference>
<dbReference type="SUPFAM" id="SSF53697">
    <property type="entry name" value="SIS domain"/>
    <property type="match status" value="1"/>
</dbReference>
<protein>
    <submittedName>
        <fullName evidence="3">MurR/RpiR family transcriptional regulator</fullName>
    </submittedName>
</protein>
<dbReference type="InterPro" id="IPR046348">
    <property type="entry name" value="SIS_dom_sf"/>
</dbReference>
<name>A0AAW9QKK3_9BURK</name>
<sequence length="280" mass="31276">MASPENPSFLARVRQQLQHFHPVERRLADFVIDFPGDLASYSATELASLAGVSNATVSRFIKRLGYQHYEDARRSVREEKESGSPLFLASRASGVEGLFAAQCEASQDNLRRTMARLHEAEVDRIAKALLSARKVWIAGFRSSHSFATYFRWQLFQVKENCHVVPHAGDTLGQYAASIVRQDVVVVFGLRRRPAGLRDVVSLMVDSGAKVLYVTDDQVARHPGVTWHLQCRCASQGLLDDHAAVIGVCHLLVSRVIELAGPQERERLQRIESSYSALHEL</sequence>
<dbReference type="PANTHER" id="PTHR30514:SF18">
    <property type="entry name" value="RPIR-FAMILY TRANSCRIPTIONAL REGULATOR"/>
    <property type="match status" value="1"/>
</dbReference>
<dbReference type="Gene3D" id="3.40.50.10490">
    <property type="entry name" value="Glucose-6-phosphate isomerase like protein, domain 1"/>
    <property type="match status" value="1"/>
</dbReference>
<reference evidence="3 4" key="1">
    <citation type="submission" date="2024-02" db="EMBL/GenBank/DDBJ databases">
        <title>Genome sequence of Aquincola sp. MAHUQ-54.</title>
        <authorList>
            <person name="Huq M.A."/>
        </authorList>
    </citation>
    <scope>NUCLEOTIDE SEQUENCE [LARGE SCALE GENOMIC DNA]</scope>
    <source>
        <strain evidence="3 4">MAHUQ-54</strain>
    </source>
</reference>
<comment type="caution">
    <text evidence="3">The sequence shown here is derived from an EMBL/GenBank/DDBJ whole genome shotgun (WGS) entry which is preliminary data.</text>
</comment>
<dbReference type="GO" id="GO:0097367">
    <property type="term" value="F:carbohydrate derivative binding"/>
    <property type="evidence" value="ECO:0007669"/>
    <property type="project" value="InterPro"/>
</dbReference>
<dbReference type="SUPFAM" id="SSF46689">
    <property type="entry name" value="Homeodomain-like"/>
    <property type="match status" value="1"/>
</dbReference>
<dbReference type="RefSeq" id="WP_332291249.1">
    <property type="nucleotide sequence ID" value="NZ_JAZIBG010000036.1"/>
</dbReference>
<dbReference type="InterPro" id="IPR009057">
    <property type="entry name" value="Homeodomain-like_sf"/>
</dbReference>
<dbReference type="Pfam" id="PF01418">
    <property type="entry name" value="HTH_6"/>
    <property type="match status" value="1"/>
</dbReference>
<dbReference type="InterPro" id="IPR000281">
    <property type="entry name" value="HTH_RpiR"/>
</dbReference>
<proteinExistence type="predicted"/>
<evidence type="ECO:0000259" key="2">
    <source>
        <dbReference type="PROSITE" id="PS51071"/>
    </source>
</evidence>
<accession>A0AAW9QKK3</accession>
<dbReference type="Gene3D" id="1.10.10.10">
    <property type="entry name" value="Winged helix-like DNA-binding domain superfamily/Winged helix DNA-binding domain"/>
    <property type="match status" value="1"/>
</dbReference>
<dbReference type="Proteomes" id="UP001336250">
    <property type="component" value="Unassembled WGS sequence"/>
</dbReference>
<dbReference type="GO" id="GO:0003677">
    <property type="term" value="F:DNA binding"/>
    <property type="evidence" value="ECO:0007669"/>
    <property type="project" value="InterPro"/>
</dbReference>
<dbReference type="InterPro" id="IPR036388">
    <property type="entry name" value="WH-like_DNA-bd_sf"/>
</dbReference>
<dbReference type="PANTHER" id="PTHR30514">
    <property type="entry name" value="GLUCOKINASE"/>
    <property type="match status" value="1"/>
</dbReference>
<keyword evidence="1" id="KW-0324">Glycolysis</keyword>
<keyword evidence="4" id="KW-1185">Reference proteome</keyword>
<dbReference type="Pfam" id="PF01380">
    <property type="entry name" value="SIS"/>
    <property type="match status" value="1"/>
</dbReference>
<evidence type="ECO:0000313" key="3">
    <source>
        <dbReference type="EMBL" id="MEF7615902.1"/>
    </source>
</evidence>
<dbReference type="GO" id="GO:0003700">
    <property type="term" value="F:DNA-binding transcription factor activity"/>
    <property type="evidence" value="ECO:0007669"/>
    <property type="project" value="InterPro"/>
</dbReference>
<dbReference type="GO" id="GO:0006096">
    <property type="term" value="P:glycolytic process"/>
    <property type="evidence" value="ECO:0007669"/>
    <property type="project" value="UniProtKB-KW"/>
</dbReference>
<organism evidence="3 4">
    <name type="scientific">Aquincola agrisoli</name>
    <dbReference type="NCBI Taxonomy" id="3119538"/>
    <lineage>
        <taxon>Bacteria</taxon>
        <taxon>Pseudomonadati</taxon>
        <taxon>Pseudomonadota</taxon>
        <taxon>Betaproteobacteria</taxon>
        <taxon>Burkholderiales</taxon>
        <taxon>Sphaerotilaceae</taxon>
        <taxon>Aquincola</taxon>
    </lineage>
</organism>
<evidence type="ECO:0000256" key="1">
    <source>
        <dbReference type="ARBA" id="ARBA00023152"/>
    </source>
</evidence>
<dbReference type="InterPro" id="IPR047640">
    <property type="entry name" value="RpiR-like"/>
</dbReference>
<dbReference type="AlphaFoldDB" id="A0AAW9QKK3"/>
<dbReference type="PROSITE" id="PS51071">
    <property type="entry name" value="HTH_RPIR"/>
    <property type="match status" value="1"/>
</dbReference>
<gene>
    <name evidence="3" type="ORF">V4F39_18450</name>
</gene>